<dbReference type="Proteomes" id="UP000026961">
    <property type="component" value="Chromosome 1"/>
</dbReference>
<keyword evidence="2" id="KW-1185">Reference proteome</keyword>
<dbReference type="AlphaFoldDB" id="A0A0D9YBY2"/>
<organism evidence="1">
    <name type="scientific">Oryza glumipatula</name>
    <dbReference type="NCBI Taxonomy" id="40148"/>
    <lineage>
        <taxon>Eukaryota</taxon>
        <taxon>Viridiplantae</taxon>
        <taxon>Streptophyta</taxon>
        <taxon>Embryophyta</taxon>
        <taxon>Tracheophyta</taxon>
        <taxon>Spermatophyta</taxon>
        <taxon>Magnoliopsida</taxon>
        <taxon>Liliopsida</taxon>
        <taxon>Poales</taxon>
        <taxon>Poaceae</taxon>
        <taxon>BOP clade</taxon>
        <taxon>Oryzoideae</taxon>
        <taxon>Oryzeae</taxon>
        <taxon>Oryzinae</taxon>
        <taxon>Oryza</taxon>
    </lineage>
</organism>
<proteinExistence type="predicted"/>
<dbReference type="Gramene" id="OGLUM01G27150.2">
    <property type="protein sequence ID" value="OGLUM01G27150.2"/>
    <property type="gene ID" value="OGLUM01G27150"/>
</dbReference>
<reference evidence="1" key="1">
    <citation type="submission" date="2013-08" db="EMBL/GenBank/DDBJ databases">
        <title>Oryza genome evolution.</title>
        <authorList>
            <person name="Wing R.A."/>
            <person name="Panaud O."/>
            <person name="Oliveira A.C."/>
        </authorList>
    </citation>
    <scope>NUCLEOTIDE SEQUENCE</scope>
</reference>
<name>A0A0D9YBY2_9ORYZ</name>
<evidence type="ECO:0000313" key="2">
    <source>
        <dbReference type="Proteomes" id="UP000026961"/>
    </source>
</evidence>
<sequence length="263" mass="29012">MKKRPGNGSSAFLLRAEREKTHLAAAAAAYGDGREGRRAASPPEVDAAQLLAMDTTKRPLRLTAPSTGDQYGSLSLTMPPLFIQEEDDRMFLSQRRDLYSWDPDPTSRVYMAVHSAAETLISEPGFCSRSLIAPAAGPREPRIMRSSATHVAGHPWDFRQAYRLAATCYCSTQIHAYICQAAAEEKKRVVNCVSIQRPPIEDIIHARTLAPFSCVSTCMVHLPESQRYLCVTIISLRDTTLAPIDDQDVKGHFGSGEEGSQQY</sequence>
<dbReference type="EnsemblPlants" id="OGLUM01G27150.2">
    <property type="protein sequence ID" value="OGLUM01G27150.2"/>
    <property type="gene ID" value="OGLUM01G27150"/>
</dbReference>
<evidence type="ECO:0000313" key="1">
    <source>
        <dbReference type="EnsemblPlants" id="OGLUM01G27150.2"/>
    </source>
</evidence>
<reference evidence="1" key="3">
    <citation type="submission" date="2018-05" db="EMBL/GenBank/DDBJ databases">
        <title>OgluRS3 (Oryza glumaepatula Reference Sequence Version 3).</title>
        <authorList>
            <person name="Zhang J."/>
            <person name="Kudrna D."/>
            <person name="Lee S."/>
            <person name="Talag J."/>
            <person name="Welchert J."/>
            <person name="Wing R.A."/>
        </authorList>
    </citation>
    <scope>NUCLEOTIDE SEQUENCE [LARGE SCALE GENOMIC DNA]</scope>
</reference>
<protein>
    <submittedName>
        <fullName evidence="1">Uncharacterized protein</fullName>
    </submittedName>
</protein>
<reference evidence="1" key="2">
    <citation type="submission" date="2015-04" db="UniProtKB">
        <authorList>
            <consortium name="EnsemblPlants"/>
        </authorList>
    </citation>
    <scope>IDENTIFICATION</scope>
</reference>
<accession>A0A0D9YBY2</accession>